<evidence type="ECO:0000256" key="5">
    <source>
        <dbReference type="ARBA" id="ARBA00023163"/>
    </source>
</evidence>
<dbReference type="InterPro" id="IPR051105">
    <property type="entry name" value="WWC/KIBRA_Hippo_Reg"/>
</dbReference>
<feature type="domain" description="WW" evidence="9">
    <location>
        <begin position="53"/>
        <end position="86"/>
    </location>
</feature>
<dbReference type="EMBL" id="BAAFST010000011">
    <property type="protein sequence ID" value="GAB1295937.1"/>
    <property type="molecule type" value="Genomic_DNA"/>
</dbReference>
<feature type="domain" description="WW" evidence="9">
    <location>
        <begin position="6"/>
        <end position="39"/>
    </location>
</feature>
<evidence type="ECO:0000256" key="3">
    <source>
        <dbReference type="ARBA" id="ARBA00023015"/>
    </source>
</evidence>
<keyword evidence="5" id="KW-0804">Transcription</keyword>
<proteinExistence type="predicted"/>
<dbReference type="InterPro" id="IPR035892">
    <property type="entry name" value="C2_domain_sf"/>
</dbReference>
<dbReference type="SUPFAM" id="SSF51045">
    <property type="entry name" value="WW domain"/>
    <property type="match status" value="2"/>
</dbReference>
<dbReference type="Pfam" id="PF25802">
    <property type="entry name" value="WWC1"/>
    <property type="match status" value="1"/>
</dbReference>
<dbReference type="PANTHER" id="PTHR14791:SF22">
    <property type="entry name" value="PROTEIN KIBRA"/>
    <property type="match status" value="1"/>
</dbReference>
<feature type="coiled-coil region" evidence="6">
    <location>
        <begin position="107"/>
        <end position="134"/>
    </location>
</feature>
<evidence type="ECO:0000256" key="1">
    <source>
        <dbReference type="ARBA" id="ARBA00004496"/>
    </source>
</evidence>
<feature type="coiled-coil region" evidence="6">
    <location>
        <begin position="294"/>
        <end position="328"/>
    </location>
</feature>
<dbReference type="InterPro" id="IPR057747">
    <property type="entry name" value="WWC1_hairpin"/>
</dbReference>
<evidence type="ECO:0000313" key="10">
    <source>
        <dbReference type="EMBL" id="GAB1295937.1"/>
    </source>
</evidence>
<feature type="domain" description="C2" evidence="8">
    <location>
        <begin position="644"/>
        <end position="767"/>
    </location>
</feature>
<organism evidence="10 11">
    <name type="scientific">Apodemus speciosus</name>
    <name type="common">Large Japanese field mouse</name>
    <dbReference type="NCBI Taxonomy" id="105296"/>
    <lineage>
        <taxon>Eukaryota</taxon>
        <taxon>Metazoa</taxon>
        <taxon>Chordata</taxon>
        <taxon>Craniata</taxon>
        <taxon>Vertebrata</taxon>
        <taxon>Euteleostomi</taxon>
        <taxon>Mammalia</taxon>
        <taxon>Eutheria</taxon>
        <taxon>Euarchontoglires</taxon>
        <taxon>Glires</taxon>
        <taxon>Rodentia</taxon>
        <taxon>Myomorpha</taxon>
        <taxon>Muroidea</taxon>
        <taxon>Muridae</taxon>
        <taxon>Murinae</taxon>
        <taxon>Apodemus</taxon>
    </lineage>
</organism>
<dbReference type="SMART" id="SM00456">
    <property type="entry name" value="WW"/>
    <property type="match status" value="2"/>
</dbReference>
<comment type="caution">
    <text evidence="10">The sequence shown here is derived from an EMBL/GenBank/DDBJ whole genome shotgun (WGS) entry which is preliminary data.</text>
</comment>
<dbReference type="PANTHER" id="PTHR14791">
    <property type="entry name" value="BOMB/KIRA PROTEINS"/>
    <property type="match status" value="1"/>
</dbReference>
<dbReference type="Proteomes" id="UP001623349">
    <property type="component" value="Unassembled WGS sequence"/>
</dbReference>
<keyword evidence="2" id="KW-0963">Cytoplasm</keyword>
<name>A0ABQ0F9K0_APOSI</name>
<gene>
    <name evidence="10" type="ORF">APTSU1_001117200</name>
</gene>
<comment type="subcellular location">
    <subcellularLocation>
        <location evidence="1">Cytoplasm</location>
    </subcellularLocation>
</comment>
<feature type="region of interest" description="Disordered" evidence="7">
    <location>
        <begin position="807"/>
        <end position="828"/>
    </location>
</feature>
<dbReference type="InterPro" id="IPR001202">
    <property type="entry name" value="WW_dom"/>
</dbReference>
<dbReference type="InterPro" id="IPR000008">
    <property type="entry name" value="C2_dom"/>
</dbReference>
<dbReference type="CDD" id="cd00201">
    <property type="entry name" value="WW"/>
    <property type="match status" value="2"/>
</dbReference>
<dbReference type="Gene3D" id="2.20.70.10">
    <property type="match status" value="2"/>
</dbReference>
<evidence type="ECO:0000256" key="2">
    <source>
        <dbReference type="ARBA" id="ARBA00022490"/>
    </source>
</evidence>
<dbReference type="PROSITE" id="PS50020">
    <property type="entry name" value="WW_DOMAIN_2"/>
    <property type="match status" value="2"/>
</dbReference>
<evidence type="ECO:0000259" key="9">
    <source>
        <dbReference type="PROSITE" id="PS50020"/>
    </source>
</evidence>
<evidence type="ECO:0000256" key="7">
    <source>
        <dbReference type="SAM" id="MobiDB-lite"/>
    </source>
</evidence>
<dbReference type="InterPro" id="IPR037771">
    <property type="entry name" value="C2_WWC"/>
</dbReference>
<feature type="coiled-coil region" evidence="6">
    <location>
        <begin position="164"/>
        <end position="191"/>
    </location>
</feature>
<evidence type="ECO:0000259" key="8">
    <source>
        <dbReference type="PROSITE" id="PS50004"/>
    </source>
</evidence>
<sequence length="886" mass="99731">MPRPELPLPEGWEEARDFDGKVYYIDHRNRTTSWIDPRDRYTKPLTFADCISDELPLGWEEAYDPQVGDYFIDHNTKTTQIEDPRVQWRREQEHMLKDYLVVAQEALSAQKEIYQVKQQRLELAQQEYQQLHAVWEHKLGSQVSLVSGSSSSSKYDPEILKAEIATAKSRVNKLKREMVHLQRELQFKERGFQTLKKIDERMSDAQGGYKLDEAQAVLRETKAIKKAITCGEKEKQDLIKSLAMLKDGFRTDRGSHSDLWSSSSSLESSSFPMTKQFLDVSSQTDISGSFSTSSNNQLAEKVRLRLRYEEAKRRIANLKIQLAKLDSEAWPGVLDSERDRLILINEKEELLKEMRFISPRKWTQGEVEQLEMARRRLEKDLQAARDTQSKALTERLKLNSKRNQLVRELEEATRQVATLHSQLKSLSSSMQSLSSGSSPGSLTSSRGSLAASSLDSSTSASFTDLYYEPFEQLDSELQSKVELLFLEGATGFRPSGCITTIHEDESGTPRSMTSLSPRSSLSSPSPPCSPLIADPLLAGDAFLTQLEFEDSELSTTLGELSLSGSGTRERYRLEEPGPEGKPLGQVARELQMRPQGVYLKVACVSAAVSDESVAGDSGVQSFSAEGLGTSEAATFDSDELEAVGATRVQIALKYDEKNKQFAILVIQLSNLSALLLQQDQKVNIRVAILPCSESSTCLFRTRPLDSADTLVFNEAFWVSMSYPALHQKTLRVDVCTTDRSHTEECLRRGPDQPGRGLSVRERSTRWYNLLSYKYLKKQCREPQPAKAPGPDHVDAVSALLEQTAVELEKRQEGRSSSQTLEGSWVDRAEHKSELQADKMMRAAAKDVHRLRGQSCKEPPEVQSFREKMAFFTRPRLNIPALSADDV</sequence>
<dbReference type="Gene3D" id="2.60.40.150">
    <property type="entry name" value="C2 domain"/>
    <property type="match status" value="1"/>
</dbReference>
<feature type="region of interest" description="Disordered" evidence="7">
    <location>
        <begin position="429"/>
        <end position="449"/>
    </location>
</feature>
<protein>
    <submittedName>
        <fullName evidence="10">Protein KIBRA</fullName>
    </submittedName>
</protein>
<dbReference type="PROSITE" id="PS01159">
    <property type="entry name" value="WW_DOMAIN_1"/>
    <property type="match status" value="1"/>
</dbReference>
<evidence type="ECO:0000256" key="6">
    <source>
        <dbReference type="SAM" id="Coils"/>
    </source>
</evidence>
<keyword evidence="4 6" id="KW-0175">Coiled coil</keyword>
<dbReference type="SUPFAM" id="SSF49562">
    <property type="entry name" value="C2 domain (Calcium/lipid-binding domain, CaLB)"/>
    <property type="match status" value="1"/>
</dbReference>
<dbReference type="Pfam" id="PF00397">
    <property type="entry name" value="WW"/>
    <property type="match status" value="2"/>
</dbReference>
<feature type="region of interest" description="Disordered" evidence="7">
    <location>
        <begin position="500"/>
        <end position="527"/>
    </location>
</feature>
<keyword evidence="11" id="KW-1185">Reference proteome</keyword>
<feature type="region of interest" description="Disordered" evidence="7">
    <location>
        <begin position="557"/>
        <end position="583"/>
    </location>
</feature>
<evidence type="ECO:0000256" key="4">
    <source>
        <dbReference type="ARBA" id="ARBA00023054"/>
    </source>
</evidence>
<keyword evidence="3" id="KW-0805">Transcription regulation</keyword>
<feature type="coiled-coil region" evidence="6">
    <location>
        <begin position="360"/>
        <end position="429"/>
    </location>
</feature>
<reference evidence="10 11" key="1">
    <citation type="submission" date="2024-08" db="EMBL/GenBank/DDBJ databases">
        <title>The draft genome of Apodemus speciosus.</title>
        <authorList>
            <person name="Nabeshima K."/>
            <person name="Suzuki S."/>
            <person name="Onuma M."/>
        </authorList>
    </citation>
    <scope>NUCLEOTIDE SEQUENCE [LARGE SCALE GENOMIC DNA]</scope>
    <source>
        <strain evidence="10">IB14-021</strain>
    </source>
</reference>
<accession>A0ABQ0F9K0</accession>
<dbReference type="InterPro" id="IPR036020">
    <property type="entry name" value="WW_dom_sf"/>
</dbReference>
<dbReference type="CDD" id="cd08680">
    <property type="entry name" value="C2_Kibra"/>
    <property type="match status" value="1"/>
</dbReference>
<dbReference type="PROSITE" id="PS50004">
    <property type="entry name" value="C2"/>
    <property type="match status" value="1"/>
</dbReference>
<feature type="compositionally biased region" description="Low complexity" evidence="7">
    <location>
        <begin position="557"/>
        <end position="566"/>
    </location>
</feature>
<evidence type="ECO:0000313" key="11">
    <source>
        <dbReference type="Proteomes" id="UP001623349"/>
    </source>
</evidence>
<feature type="compositionally biased region" description="Low complexity" evidence="7">
    <location>
        <begin position="508"/>
        <end position="523"/>
    </location>
</feature>